<evidence type="ECO:0000313" key="3">
    <source>
        <dbReference type="Proteomes" id="UP000000262"/>
    </source>
</evidence>
<keyword evidence="1" id="KW-0472">Membrane</keyword>
<feature type="transmembrane region" description="Helical" evidence="1">
    <location>
        <begin position="103"/>
        <end position="131"/>
    </location>
</feature>
<organism evidence="2 3">
    <name type="scientific">Ignicoccus hospitalis (strain KIN4/I / DSM 18386 / JCM 14125)</name>
    <dbReference type="NCBI Taxonomy" id="453591"/>
    <lineage>
        <taxon>Archaea</taxon>
        <taxon>Thermoproteota</taxon>
        <taxon>Thermoprotei</taxon>
        <taxon>Desulfurococcales</taxon>
        <taxon>Desulfurococcaceae</taxon>
        <taxon>Ignicoccus</taxon>
    </lineage>
</organism>
<dbReference type="EMBL" id="CP000816">
    <property type="protein sequence ID" value="ABU82132.1"/>
    <property type="molecule type" value="Genomic_DNA"/>
</dbReference>
<keyword evidence="1" id="KW-1133">Transmembrane helix</keyword>
<keyword evidence="1" id="KW-0812">Transmembrane</keyword>
<evidence type="ECO:0000256" key="1">
    <source>
        <dbReference type="SAM" id="Phobius"/>
    </source>
</evidence>
<dbReference type="RefSeq" id="WP_012123096.1">
    <property type="nucleotide sequence ID" value="NC_009776.1"/>
</dbReference>
<dbReference type="eggNOG" id="arCOG01091">
    <property type="taxonomic scope" value="Archaea"/>
</dbReference>
<name>A8AB30_IGNH4</name>
<feature type="transmembrane region" description="Helical" evidence="1">
    <location>
        <begin position="48"/>
        <end position="71"/>
    </location>
</feature>
<dbReference type="GeneID" id="58786885"/>
<accession>A8AB30</accession>
<dbReference type="HOGENOM" id="CLU_111441_0_0_2"/>
<feature type="transmembrane region" description="Helical" evidence="1">
    <location>
        <begin position="137"/>
        <end position="156"/>
    </location>
</feature>
<evidence type="ECO:0000313" key="2">
    <source>
        <dbReference type="EMBL" id="ABU82132.1"/>
    </source>
</evidence>
<keyword evidence="3" id="KW-1185">Reference proteome</keyword>
<dbReference type="STRING" id="453591.Igni_0952"/>
<feature type="transmembrane region" description="Helical" evidence="1">
    <location>
        <begin position="163"/>
        <end position="184"/>
    </location>
</feature>
<sequence>MRRELLELLEDEGIAKRLFVTNGVDSLLSTIGVVTGTYVTTHELDPRVYLGASLGGAMALGLLSGFVGVYITEKVERLKELSEMEKEVIGSLRKSVYAKATNYLALYVALWSALGSLGLPLLALSPFLLALFFNFNAVYASLFLAYLELTFLGLYAGRDLKSAAMYLALGLAATAVAAALGRLLI</sequence>
<protein>
    <recommendedName>
        <fullName evidence="4">VIT family protein</fullName>
    </recommendedName>
</protein>
<proteinExistence type="predicted"/>
<gene>
    <name evidence="2" type="ordered locus">Igni_0952</name>
</gene>
<evidence type="ECO:0008006" key="4">
    <source>
        <dbReference type="Google" id="ProtNLM"/>
    </source>
</evidence>
<dbReference type="Proteomes" id="UP000000262">
    <property type="component" value="Chromosome"/>
</dbReference>
<reference evidence="2 3" key="1">
    <citation type="journal article" date="2008" name="Genome Biol.">
        <title>A genomic analysis of the archaeal system Ignicoccus hospitalis-Nanoarchaeum equitans.</title>
        <authorList>
            <person name="Podar M."/>
            <person name="Anderson I."/>
            <person name="Makarova K.S."/>
            <person name="Elkins J.G."/>
            <person name="Ivanova N."/>
            <person name="Wall M.A."/>
            <person name="Lykidis A."/>
            <person name="Mavromatis K."/>
            <person name="Sun H."/>
            <person name="Hudson M.E."/>
            <person name="Chen W."/>
            <person name="Deciu C."/>
            <person name="Hutchison D."/>
            <person name="Eads J.R."/>
            <person name="Anderson A."/>
            <person name="Fernandes F."/>
            <person name="Szeto E."/>
            <person name="Lapidus A."/>
            <person name="Kyrpides N.C."/>
            <person name="Saier M.H.Jr."/>
            <person name="Richardson P.M."/>
            <person name="Rachel R."/>
            <person name="Huber H."/>
            <person name="Eisen J.A."/>
            <person name="Koonin E.V."/>
            <person name="Keller M."/>
            <person name="Stetter K.O."/>
        </authorList>
    </citation>
    <scope>NUCLEOTIDE SEQUENCE [LARGE SCALE GENOMIC DNA]</scope>
    <source>
        <strain evidence="3">KIN4/I / DSM 18386 / JCM 14125</strain>
    </source>
</reference>
<dbReference type="KEGG" id="iho:Igni_0952"/>
<dbReference type="AlphaFoldDB" id="A8AB30"/>
<dbReference type="OrthoDB" id="60696at2157"/>